<evidence type="ECO:0000313" key="1">
    <source>
        <dbReference type="EMBL" id="MFJ2677446.1"/>
    </source>
</evidence>
<dbReference type="RefSeq" id="WP_401380235.1">
    <property type="nucleotide sequence ID" value="NZ_JBIUWZ010000004.1"/>
</dbReference>
<organism evidence="1 2">
    <name type="scientific">Pseudomonas sivasensis</name>
    <dbReference type="NCBI Taxonomy" id="1880678"/>
    <lineage>
        <taxon>Bacteria</taxon>
        <taxon>Pseudomonadati</taxon>
        <taxon>Pseudomonadota</taxon>
        <taxon>Gammaproteobacteria</taxon>
        <taxon>Pseudomonadales</taxon>
        <taxon>Pseudomonadaceae</taxon>
        <taxon>Pseudomonas</taxon>
    </lineage>
</organism>
<proteinExistence type="predicted"/>
<evidence type="ECO:0000313" key="2">
    <source>
        <dbReference type="Proteomes" id="UP001617213"/>
    </source>
</evidence>
<name>A0ABW8DWH1_9PSED</name>
<dbReference type="EMBL" id="JBIUWZ010000004">
    <property type="protein sequence ID" value="MFJ2677446.1"/>
    <property type="molecule type" value="Genomic_DNA"/>
</dbReference>
<sequence length="89" mass="9718">MIGLKLARTLTQSLQHIGRAVIISLDPPPKAHLKIIIVKAVLEEKISVSAKLQQQLETPLERERTGVGGTLVIGGEWSESGTHWKCPDT</sequence>
<dbReference type="Proteomes" id="UP001617213">
    <property type="component" value="Unassembled WGS sequence"/>
</dbReference>
<accession>A0ABW8DWH1</accession>
<protein>
    <submittedName>
        <fullName evidence="1">Uncharacterized protein</fullName>
    </submittedName>
</protein>
<gene>
    <name evidence="1" type="ORF">ACIOWJ_04980</name>
</gene>
<reference evidence="1 2" key="1">
    <citation type="submission" date="2024-10" db="EMBL/GenBank/DDBJ databases">
        <title>The Natural Products Discovery Center: Release of the First 8490 Sequenced Strains for Exploring Actinobacteria Biosynthetic Diversity.</title>
        <authorList>
            <person name="Kalkreuter E."/>
            <person name="Kautsar S.A."/>
            <person name="Yang D."/>
            <person name="Bader C.D."/>
            <person name="Teijaro C.N."/>
            <person name="Fluegel L."/>
            <person name="Davis C.M."/>
            <person name="Simpson J.R."/>
            <person name="Lauterbach L."/>
            <person name="Steele A.D."/>
            <person name="Gui C."/>
            <person name="Meng S."/>
            <person name="Li G."/>
            <person name="Viehrig K."/>
            <person name="Ye F."/>
            <person name="Su P."/>
            <person name="Kiefer A.F."/>
            <person name="Nichols A."/>
            <person name="Cepeda A.J."/>
            <person name="Yan W."/>
            <person name="Fan B."/>
            <person name="Jiang Y."/>
            <person name="Adhikari A."/>
            <person name="Zheng C.-J."/>
            <person name="Schuster L."/>
            <person name="Cowan T.M."/>
            <person name="Smanski M.J."/>
            <person name="Chevrette M.G."/>
            <person name="De Carvalho L.P.S."/>
            <person name="Shen B."/>
        </authorList>
    </citation>
    <scope>NUCLEOTIDE SEQUENCE [LARGE SCALE GENOMIC DNA]</scope>
    <source>
        <strain evidence="1 2">NPDC087581</strain>
    </source>
</reference>
<keyword evidence="2" id="KW-1185">Reference proteome</keyword>
<comment type="caution">
    <text evidence="1">The sequence shown here is derived from an EMBL/GenBank/DDBJ whole genome shotgun (WGS) entry which is preliminary data.</text>
</comment>